<keyword evidence="2" id="KW-1185">Reference proteome</keyword>
<sequence>MIYAEKQITIRGEHLILNNLRALFWQCERALIASDLHVGKSAHFRKHGIPISVNVQHNDLDRLSFLVSHYQAKKLIVVGDLFHAEVNTDMNLFKTWRAEHPDLEIILIKGNHDRLKHVVYDSFDINCCQQELNLQPFKFIHEPELVDNEFTISGHIHPGVLIKTKGKQRIKLPCFQVSDSNLILPAFSEFTGLATSNNQKFNTYHAFTETAFFEF</sequence>
<dbReference type="Proteomes" id="UP000321938">
    <property type="component" value="Unassembled WGS sequence"/>
</dbReference>
<dbReference type="NCBIfam" id="TIGR04123">
    <property type="entry name" value="P_estr_lig_assc"/>
    <property type="match status" value="1"/>
</dbReference>
<reference evidence="1 2" key="1">
    <citation type="submission" date="2019-08" db="EMBL/GenBank/DDBJ databases">
        <title>Genome of Psychroserpens burtonensis ACAM 167.</title>
        <authorList>
            <person name="Bowman J.P."/>
        </authorList>
    </citation>
    <scope>NUCLEOTIDE SEQUENCE [LARGE SCALE GENOMIC DNA]</scope>
    <source>
        <strain evidence="1 2">ACAM 167</strain>
    </source>
</reference>
<dbReference type="AlphaFoldDB" id="A0A5C7BC10"/>
<dbReference type="OrthoDB" id="9795838at2"/>
<dbReference type="EC" id="3.1.-.-" evidence="1"/>
<dbReference type="InterPro" id="IPR029052">
    <property type="entry name" value="Metallo-depent_PP-like"/>
</dbReference>
<keyword evidence="1" id="KW-0255">Endonuclease</keyword>
<proteinExistence type="predicted"/>
<name>A0A5C7BC10_9FLAO</name>
<protein>
    <submittedName>
        <fullName evidence="1">Ligase-associated DNA damage response endonuclease PdeM</fullName>
        <ecNumber evidence="1">3.1.-.-</ecNumber>
    </submittedName>
</protein>
<organism evidence="1 2">
    <name type="scientific">Psychroserpens burtonensis</name>
    <dbReference type="NCBI Taxonomy" id="49278"/>
    <lineage>
        <taxon>Bacteria</taxon>
        <taxon>Pseudomonadati</taxon>
        <taxon>Bacteroidota</taxon>
        <taxon>Flavobacteriia</taxon>
        <taxon>Flavobacteriales</taxon>
        <taxon>Flavobacteriaceae</taxon>
        <taxon>Psychroserpens</taxon>
    </lineage>
</organism>
<keyword evidence="1" id="KW-0378">Hydrolase</keyword>
<comment type="caution">
    <text evidence="1">The sequence shown here is derived from an EMBL/GenBank/DDBJ whole genome shotgun (WGS) entry which is preliminary data.</text>
</comment>
<evidence type="ECO:0000313" key="1">
    <source>
        <dbReference type="EMBL" id="TXE19661.1"/>
    </source>
</evidence>
<keyword evidence="1" id="KW-0540">Nuclease</keyword>
<dbReference type="STRING" id="1123037.GCA_000425305_00885"/>
<dbReference type="SUPFAM" id="SSF56300">
    <property type="entry name" value="Metallo-dependent phosphatases"/>
    <property type="match status" value="1"/>
</dbReference>
<accession>A0A5C7BC10</accession>
<dbReference type="Gene3D" id="3.60.21.10">
    <property type="match status" value="1"/>
</dbReference>
<gene>
    <name evidence="1" type="primary">pdeM</name>
    <name evidence="1" type="ORF">ES692_02605</name>
</gene>
<dbReference type="GO" id="GO:0016874">
    <property type="term" value="F:ligase activity"/>
    <property type="evidence" value="ECO:0007669"/>
    <property type="project" value="UniProtKB-KW"/>
</dbReference>
<keyword evidence="1" id="KW-0436">Ligase</keyword>
<dbReference type="InterPro" id="IPR026336">
    <property type="entry name" value="PdeM-like"/>
</dbReference>
<dbReference type="EMBL" id="VOSB01000003">
    <property type="protein sequence ID" value="TXE19661.1"/>
    <property type="molecule type" value="Genomic_DNA"/>
</dbReference>
<dbReference type="InterPro" id="IPR024173">
    <property type="entry name" value="Pesterase_MJ0037-like"/>
</dbReference>
<dbReference type="PANTHER" id="PTHR39323:SF1">
    <property type="entry name" value="BLR1149 PROTEIN"/>
    <property type="match status" value="1"/>
</dbReference>
<dbReference type="GO" id="GO:0016787">
    <property type="term" value="F:hydrolase activity"/>
    <property type="evidence" value="ECO:0007669"/>
    <property type="project" value="UniProtKB-KW"/>
</dbReference>
<dbReference type="RefSeq" id="WP_051229809.1">
    <property type="nucleotide sequence ID" value="NZ_VOSB01000003.1"/>
</dbReference>
<dbReference type="PIRSF" id="PIRSF000887">
    <property type="entry name" value="Pesterase_MJ0037"/>
    <property type="match status" value="1"/>
</dbReference>
<dbReference type="PANTHER" id="PTHR39323">
    <property type="entry name" value="BLR1149 PROTEIN"/>
    <property type="match status" value="1"/>
</dbReference>
<evidence type="ECO:0000313" key="2">
    <source>
        <dbReference type="Proteomes" id="UP000321938"/>
    </source>
</evidence>
<dbReference type="GO" id="GO:0004519">
    <property type="term" value="F:endonuclease activity"/>
    <property type="evidence" value="ECO:0007669"/>
    <property type="project" value="UniProtKB-KW"/>
</dbReference>